<dbReference type="PANTHER" id="PTHR30177:SF4">
    <property type="entry name" value="OSMOPROTECTANT IMPORT PERMEASE PROTEIN OSMW"/>
    <property type="match status" value="1"/>
</dbReference>
<comment type="subcellular location">
    <subcellularLocation>
        <location evidence="6">Cell membrane</location>
        <topology evidence="6">Multi-pass membrane protein</topology>
    </subcellularLocation>
    <subcellularLocation>
        <location evidence="1">Membrane</location>
        <topology evidence="1">Multi-pass membrane protein</topology>
    </subcellularLocation>
</comment>
<proteinExistence type="inferred from homology"/>
<gene>
    <name evidence="8" type="ORF">SAMN04488506_1918</name>
</gene>
<dbReference type="GO" id="GO:0031460">
    <property type="term" value="P:glycine betaine transport"/>
    <property type="evidence" value="ECO:0007669"/>
    <property type="project" value="TreeGrafter"/>
</dbReference>
<feature type="transmembrane region" description="Helical" evidence="6">
    <location>
        <begin position="85"/>
        <end position="105"/>
    </location>
</feature>
<feature type="transmembrane region" description="Helical" evidence="6">
    <location>
        <begin position="150"/>
        <end position="174"/>
    </location>
</feature>
<keyword evidence="3 6" id="KW-0812">Transmembrane</keyword>
<evidence type="ECO:0000256" key="3">
    <source>
        <dbReference type="ARBA" id="ARBA00022692"/>
    </source>
</evidence>
<dbReference type="GO" id="GO:0005886">
    <property type="term" value="C:plasma membrane"/>
    <property type="evidence" value="ECO:0007669"/>
    <property type="project" value="UniProtKB-SubCell"/>
</dbReference>
<evidence type="ECO:0000313" key="8">
    <source>
        <dbReference type="EMBL" id="SFQ41887.1"/>
    </source>
</evidence>
<feature type="transmembrane region" description="Helical" evidence="6">
    <location>
        <begin position="20"/>
        <end position="41"/>
    </location>
</feature>
<dbReference type="AlphaFoldDB" id="A0A1I5YDB0"/>
<dbReference type="STRING" id="82801.SAMN04488506_1918"/>
<dbReference type="CDD" id="cd06261">
    <property type="entry name" value="TM_PBP2"/>
    <property type="match status" value="1"/>
</dbReference>
<dbReference type="EMBL" id="FOXW01000007">
    <property type="protein sequence ID" value="SFQ41887.1"/>
    <property type="molecule type" value="Genomic_DNA"/>
</dbReference>
<evidence type="ECO:0000256" key="2">
    <source>
        <dbReference type="ARBA" id="ARBA00022448"/>
    </source>
</evidence>
<evidence type="ECO:0000259" key="7">
    <source>
        <dbReference type="PROSITE" id="PS50928"/>
    </source>
</evidence>
<dbReference type="Gene3D" id="1.10.3720.10">
    <property type="entry name" value="MetI-like"/>
    <property type="match status" value="1"/>
</dbReference>
<evidence type="ECO:0000256" key="6">
    <source>
        <dbReference type="RuleBase" id="RU363032"/>
    </source>
</evidence>
<dbReference type="Proteomes" id="UP000199136">
    <property type="component" value="Unassembled WGS sequence"/>
</dbReference>
<evidence type="ECO:0000313" key="9">
    <source>
        <dbReference type="Proteomes" id="UP000199136"/>
    </source>
</evidence>
<feature type="transmembrane region" description="Helical" evidence="6">
    <location>
        <begin position="61"/>
        <end position="79"/>
    </location>
</feature>
<keyword evidence="5 6" id="KW-0472">Membrane</keyword>
<organism evidence="8 9">
    <name type="scientific">Desemzia incerta</name>
    <dbReference type="NCBI Taxonomy" id="82801"/>
    <lineage>
        <taxon>Bacteria</taxon>
        <taxon>Bacillati</taxon>
        <taxon>Bacillota</taxon>
        <taxon>Bacilli</taxon>
        <taxon>Lactobacillales</taxon>
        <taxon>Carnobacteriaceae</taxon>
        <taxon>Desemzia</taxon>
    </lineage>
</organism>
<dbReference type="InterPro" id="IPR000515">
    <property type="entry name" value="MetI-like"/>
</dbReference>
<evidence type="ECO:0000256" key="1">
    <source>
        <dbReference type="ARBA" id="ARBA00004141"/>
    </source>
</evidence>
<dbReference type="SUPFAM" id="SSF161098">
    <property type="entry name" value="MetI-like"/>
    <property type="match status" value="1"/>
</dbReference>
<keyword evidence="2 6" id="KW-0813">Transport</keyword>
<comment type="similarity">
    <text evidence="6">Belongs to the binding-protein-dependent transport system permease family.</text>
</comment>
<dbReference type="GO" id="GO:0055085">
    <property type="term" value="P:transmembrane transport"/>
    <property type="evidence" value="ECO:0007669"/>
    <property type="project" value="InterPro"/>
</dbReference>
<dbReference type="Pfam" id="PF00528">
    <property type="entry name" value="BPD_transp_1"/>
    <property type="match status" value="1"/>
</dbReference>
<dbReference type="PANTHER" id="PTHR30177">
    <property type="entry name" value="GLYCINE BETAINE/L-PROLINE TRANSPORT SYSTEM PERMEASE PROTEIN PROW"/>
    <property type="match status" value="1"/>
</dbReference>
<dbReference type="PROSITE" id="PS50928">
    <property type="entry name" value="ABC_TM1"/>
    <property type="match status" value="1"/>
</dbReference>
<keyword evidence="4 6" id="KW-1133">Transmembrane helix</keyword>
<feature type="domain" description="ABC transmembrane type-1" evidence="7">
    <location>
        <begin position="20"/>
        <end position="199"/>
    </location>
</feature>
<reference evidence="8 9" key="1">
    <citation type="submission" date="2016-10" db="EMBL/GenBank/DDBJ databases">
        <authorList>
            <person name="de Groot N.N."/>
        </authorList>
    </citation>
    <scope>NUCLEOTIDE SEQUENCE [LARGE SCALE GENOMIC DNA]</scope>
    <source>
        <strain evidence="8 9">DSM 20581</strain>
    </source>
</reference>
<keyword evidence="9" id="KW-1185">Reference proteome</keyword>
<evidence type="ECO:0000256" key="5">
    <source>
        <dbReference type="ARBA" id="ARBA00023136"/>
    </source>
</evidence>
<feature type="transmembrane region" description="Helical" evidence="6">
    <location>
        <begin position="180"/>
        <end position="199"/>
    </location>
</feature>
<evidence type="ECO:0000256" key="4">
    <source>
        <dbReference type="ARBA" id="ARBA00022989"/>
    </source>
</evidence>
<dbReference type="InterPro" id="IPR051204">
    <property type="entry name" value="ABC_transp_perm/SBD"/>
</dbReference>
<name>A0A1I5YDB0_9LACT</name>
<sequence>MVTEIVQYFKSSGSQYEEYLIQHIQLSITALLIALVIGVPLGYISYKHPKAAEFFTTTSQLLRIIPSLAILFILIPIIGVGELPALIALVFLGIPPILVNTILGFKEIPAVTKEVASGLGMDTKQLMKKIEFPLATPFILNGIKLSLVEIIASATLATYIGAGGLGTLIFTGLGLYRMDLLIIGGGTVTFLSLLSMFILDITIRKVSKNSVEFSS</sequence>
<accession>A0A1I5YDB0</accession>
<dbReference type="InterPro" id="IPR035906">
    <property type="entry name" value="MetI-like_sf"/>
</dbReference>
<protein>
    <submittedName>
        <fullName evidence="8">Osmoprotectant transport system permease protein</fullName>
    </submittedName>
</protein>